<dbReference type="EMBL" id="RBZU01000019">
    <property type="protein sequence ID" value="RKP44720.1"/>
    <property type="molecule type" value="Genomic_DNA"/>
</dbReference>
<accession>A0A494X2Z5</accession>
<reference evidence="1 2" key="1">
    <citation type="submission" date="2018-10" db="EMBL/GenBank/DDBJ databases">
        <title>Robbsia sp. DHC34, isolated from soil.</title>
        <authorList>
            <person name="Gao Z.-H."/>
            <person name="Qiu L.-H."/>
        </authorList>
    </citation>
    <scope>NUCLEOTIDE SEQUENCE [LARGE SCALE GENOMIC DNA]</scope>
    <source>
        <strain evidence="1 2">DHC34</strain>
    </source>
</reference>
<evidence type="ECO:0000313" key="1">
    <source>
        <dbReference type="EMBL" id="RKP44720.1"/>
    </source>
</evidence>
<evidence type="ECO:0000313" key="2">
    <source>
        <dbReference type="Proteomes" id="UP000270342"/>
    </source>
</evidence>
<dbReference type="OrthoDB" id="8942901at2"/>
<gene>
    <name evidence="1" type="ORF">D7S86_27240</name>
</gene>
<comment type="caution">
    <text evidence="1">The sequence shown here is derived from an EMBL/GenBank/DDBJ whole genome shotgun (WGS) entry which is preliminary data.</text>
</comment>
<dbReference type="AlphaFoldDB" id="A0A494X2Z5"/>
<dbReference type="Pfam" id="PF24027">
    <property type="entry name" value="DUF7338"/>
    <property type="match status" value="1"/>
</dbReference>
<dbReference type="Proteomes" id="UP000270342">
    <property type="component" value="Unassembled WGS sequence"/>
</dbReference>
<dbReference type="PROSITE" id="PS51257">
    <property type="entry name" value="PROKAR_LIPOPROTEIN"/>
    <property type="match status" value="1"/>
</dbReference>
<keyword evidence="2" id="KW-1185">Reference proteome</keyword>
<dbReference type="RefSeq" id="WP_121091267.1">
    <property type="nucleotide sequence ID" value="NZ_RBZU01000019.1"/>
</dbReference>
<sequence>MKYLRYAGATLLNLIFTGLACLLAPGLALFVQSNGYLPNWLVWFETEDAPIDAGWQGLYFVVPTTLTRWQSILNATGWYYSGTGTPTGFNLYVLRVRWLWRNPAYGFCYWPLGIAYDPTEWVIDTLEHDGATLTLLKAHTIDGRYFAYTDAAGAKYGYKLWWAFDANFNLPATMPLTKGTDNRLPICFTPHL</sequence>
<name>A0A494X2Z5_9BURK</name>
<protein>
    <submittedName>
        <fullName evidence="1">Uncharacterized protein</fullName>
    </submittedName>
</protein>
<dbReference type="InterPro" id="IPR055762">
    <property type="entry name" value="DUF7338"/>
</dbReference>
<organism evidence="1 2">
    <name type="scientific">Pararobbsia silviterrae</name>
    <dbReference type="NCBI Taxonomy" id="1792498"/>
    <lineage>
        <taxon>Bacteria</taxon>
        <taxon>Pseudomonadati</taxon>
        <taxon>Pseudomonadota</taxon>
        <taxon>Betaproteobacteria</taxon>
        <taxon>Burkholderiales</taxon>
        <taxon>Burkholderiaceae</taxon>
        <taxon>Pararobbsia</taxon>
    </lineage>
</organism>
<proteinExistence type="predicted"/>